<dbReference type="SFLD" id="SFLDS00029">
    <property type="entry name" value="Radical_SAM"/>
    <property type="match status" value="1"/>
</dbReference>
<evidence type="ECO:0000256" key="5">
    <source>
        <dbReference type="ARBA" id="ARBA00023014"/>
    </source>
</evidence>
<dbReference type="PANTHER" id="PTHR11228:SF27">
    <property type="entry name" value="GLYCYL-RADICAL ENZYME ACTIVATING ENZYME MJ1227-RELATED"/>
    <property type="match status" value="1"/>
</dbReference>
<dbReference type="RefSeq" id="WP_424605812.1">
    <property type="nucleotide sequence ID" value="NZ_JBNAVA010000007.1"/>
</dbReference>
<organism evidence="7 8">
    <name type="scientific">Calditerrivibrio nitroreducens</name>
    <dbReference type="NCBI Taxonomy" id="477976"/>
    <lineage>
        <taxon>Bacteria</taxon>
        <taxon>Pseudomonadati</taxon>
        <taxon>Deferribacterota</taxon>
        <taxon>Deferribacteres</taxon>
        <taxon>Deferribacterales</taxon>
        <taxon>Calditerrivibrionaceae</taxon>
    </lineage>
</organism>
<dbReference type="AlphaFoldDB" id="A0A2J6WG92"/>
<dbReference type="EMBL" id="PNIN01000074">
    <property type="protein sequence ID" value="PMP69378.1"/>
    <property type="molecule type" value="Genomic_DNA"/>
</dbReference>
<dbReference type="PANTHER" id="PTHR11228">
    <property type="entry name" value="RADICAL SAM DOMAIN PROTEIN"/>
    <property type="match status" value="1"/>
</dbReference>
<feature type="domain" description="Radical SAM core" evidence="6">
    <location>
        <begin position="16"/>
        <end position="226"/>
    </location>
</feature>
<keyword evidence="2" id="KW-0949">S-adenosyl-L-methionine</keyword>
<dbReference type="InterPro" id="IPR012840">
    <property type="entry name" value="NrdG2"/>
</dbReference>
<evidence type="ECO:0000256" key="1">
    <source>
        <dbReference type="ARBA" id="ARBA00001966"/>
    </source>
</evidence>
<gene>
    <name evidence="7" type="ORF">C0187_07190</name>
</gene>
<reference evidence="7 8" key="1">
    <citation type="submission" date="2018-01" db="EMBL/GenBank/DDBJ databases">
        <title>Metagenomic assembled genomes from two thermal pools in the Uzon Caldera, Kamchatka, Russia.</title>
        <authorList>
            <person name="Wilkins L."/>
            <person name="Ettinger C."/>
        </authorList>
    </citation>
    <scope>NUCLEOTIDE SEQUENCE [LARGE SCALE GENOMIC DNA]</scope>
    <source>
        <strain evidence="7">ZAV-05</strain>
    </source>
</reference>
<dbReference type="GO" id="GO:0051536">
    <property type="term" value="F:iron-sulfur cluster binding"/>
    <property type="evidence" value="ECO:0007669"/>
    <property type="project" value="UniProtKB-KW"/>
</dbReference>
<comment type="caution">
    <text evidence="7">The sequence shown here is derived from an EMBL/GenBank/DDBJ whole genome shotgun (WGS) entry which is preliminary data.</text>
</comment>
<dbReference type="Pfam" id="PF04055">
    <property type="entry name" value="Radical_SAM"/>
    <property type="match status" value="1"/>
</dbReference>
<evidence type="ECO:0000313" key="7">
    <source>
        <dbReference type="EMBL" id="PMP69378.1"/>
    </source>
</evidence>
<evidence type="ECO:0000313" key="8">
    <source>
        <dbReference type="Proteomes" id="UP000242881"/>
    </source>
</evidence>
<dbReference type="SFLD" id="SFLDG01067">
    <property type="entry name" value="SPASM/twitch_domain_containing"/>
    <property type="match status" value="1"/>
</dbReference>
<keyword evidence="4" id="KW-0408">Iron</keyword>
<evidence type="ECO:0000256" key="4">
    <source>
        <dbReference type="ARBA" id="ARBA00023004"/>
    </source>
</evidence>
<dbReference type="CDD" id="cd01335">
    <property type="entry name" value="Radical_SAM"/>
    <property type="match status" value="1"/>
</dbReference>
<evidence type="ECO:0000256" key="2">
    <source>
        <dbReference type="ARBA" id="ARBA00022691"/>
    </source>
</evidence>
<accession>A0A2J6WG92</accession>
<proteinExistence type="predicted"/>
<dbReference type="GO" id="GO:0046872">
    <property type="term" value="F:metal ion binding"/>
    <property type="evidence" value="ECO:0007669"/>
    <property type="project" value="UniProtKB-KW"/>
</dbReference>
<dbReference type="SFLD" id="SFLDG01094">
    <property type="entry name" value="Uncharacterised_Radical_SAM_Su"/>
    <property type="match status" value="1"/>
</dbReference>
<dbReference type="InterPro" id="IPR013785">
    <property type="entry name" value="Aldolase_TIM"/>
</dbReference>
<protein>
    <submittedName>
        <fullName evidence="7">Anaerobic ribonucleoside-triphosphate reductase activating protein</fullName>
    </submittedName>
</protein>
<dbReference type="InterPro" id="IPR007197">
    <property type="entry name" value="rSAM"/>
</dbReference>
<dbReference type="PROSITE" id="PS51918">
    <property type="entry name" value="RADICAL_SAM"/>
    <property type="match status" value="1"/>
</dbReference>
<evidence type="ECO:0000256" key="3">
    <source>
        <dbReference type="ARBA" id="ARBA00022723"/>
    </source>
</evidence>
<dbReference type="GO" id="GO:0003824">
    <property type="term" value="F:catalytic activity"/>
    <property type="evidence" value="ECO:0007669"/>
    <property type="project" value="InterPro"/>
</dbReference>
<dbReference type="NCBIfam" id="TIGR02495">
    <property type="entry name" value="NrdG2"/>
    <property type="match status" value="1"/>
</dbReference>
<sequence>MWTLPVSEIETVSLTNFTGKVACTVFTIGCNLRCRYCYNKSLVLKTEKPADLEKIKDKIKRLPLKNIAITGGEPLVHSGLGDFLYFLKDLGFEIKLDTNGTFPERLKDILDKRLVDYVAVDIKAFKDDDFKYITRVDHGYEKVKKSITLLKESQVPFEMRYTVWKVPMREDFSNFFGDLPTSQMDTLYVQKFVSNSYILDKLFNPDVTDEDLRQMIVILSNFLTVKLRNA</sequence>
<dbReference type="Gene3D" id="3.20.20.70">
    <property type="entry name" value="Aldolase class I"/>
    <property type="match status" value="1"/>
</dbReference>
<name>A0A2J6WG92_9BACT</name>
<dbReference type="InterPro" id="IPR050377">
    <property type="entry name" value="Radical_SAM_PqqE_MftC-like"/>
</dbReference>
<keyword evidence="3" id="KW-0479">Metal-binding</keyword>
<evidence type="ECO:0000259" key="6">
    <source>
        <dbReference type="PROSITE" id="PS51918"/>
    </source>
</evidence>
<dbReference type="Proteomes" id="UP000242881">
    <property type="component" value="Unassembled WGS sequence"/>
</dbReference>
<dbReference type="SUPFAM" id="SSF102114">
    <property type="entry name" value="Radical SAM enzymes"/>
    <property type="match status" value="1"/>
</dbReference>
<comment type="cofactor">
    <cofactor evidence="1">
        <name>[4Fe-4S] cluster</name>
        <dbReference type="ChEBI" id="CHEBI:49883"/>
    </cofactor>
</comment>
<dbReference type="InterPro" id="IPR058240">
    <property type="entry name" value="rSAM_sf"/>
</dbReference>
<keyword evidence="5" id="KW-0411">Iron-sulfur</keyword>